<reference evidence="2 3" key="1">
    <citation type="journal article" date="2015" name="Nature">
        <title>rRNA introns, odd ribosomes, and small enigmatic genomes across a large radiation of phyla.</title>
        <authorList>
            <person name="Brown C.T."/>
            <person name="Hug L.A."/>
            <person name="Thomas B.C."/>
            <person name="Sharon I."/>
            <person name="Castelle C.J."/>
            <person name="Singh A."/>
            <person name="Wilkins M.J."/>
            <person name="Williams K.H."/>
            <person name="Banfield J.F."/>
        </authorList>
    </citation>
    <scope>NUCLEOTIDE SEQUENCE [LARGE SCALE GENOMIC DNA]</scope>
</reference>
<organism evidence="2 3">
    <name type="scientific">Candidatus Magasanikbacteria bacterium GW2011_GWC2_37_14</name>
    <dbReference type="NCBI Taxonomy" id="1619046"/>
    <lineage>
        <taxon>Bacteria</taxon>
        <taxon>Candidatus Magasanikiibacteriota</taxon>
    </lineage>
</organism>
<feature type="compositionally biased region" description="Basic and acidic residues" evidence="1">
    <location>
        <begin position="161"/>
        <end position="183"/>
    </location>
</feature>
<evidence type="ECO:0000313" key="2">
    <source>
        <dbReference type="EMBL" id="KKQ26991.1"/>
    </source>
</evidence>
<protein>
    <submittedName>
        <fullName evidence="2">Uncharacterized protein</fullName>
    </submittedName>
</protein>
<comment type="caution">
    <text evidence="2">The sequence shown here is derived from an EMBL/GenBank/DDBJ whole genome shotgun (WGS) entry which is preliminary data.</text>
</comment>
<proteinExistence type="predicted"/>
<sequence>MYSGDRNRGVADAPLLGYRPETAKGEVLLAVEAEALPEVGRIDRRRDEPLIVFHRGDTEFTRAVNEKLELHTSSAEVGREHCSPLGITTNVAVVVESRPRPNVEVEPHEHRERPSVARLHEHVVHVRFATTLVRPGAKEQRPSNEVLHEAKLLQHLLSQEDGQHPAQHRDDDQSDGHKIPLKG</sequence>
<dbReference type="AlphaFoldDB" id="A0A0G0JFR2"/>
<dbReference type="Proteomes" id="UP000034849">
    <property type="component" value="Unassembled WGS sequence"/>
</dbReference>
<dbReference type="STRING" id="1619046.US42_C0017G0012"/>
<evidence type="ECO:0000313" key="3">
    <source>
        <dbReference type="Proteomes" id="UP000034849"/>
    </source>
</evidence>
<dbReference type="EMBL" id="LBSX01000017">
    <property type="protein sequence ID" value="KKQ26991.1"/>
    <property type="molecule type" value="Genomic_DNA"/>
</dbReference>
<accession>A0A0G0JFR2</accession>
<evidence type="ECO:0000256" key="1">
    <source>
        <dbReference type="SAM" id="MobiDB-lite"/>
    </source>
</evidence>
<feature type="region of interest" description="Disordered" evidence="1">
    <location>
        <begin position="153"/>
        <end position="183"/>
    </location>
</feature>
<name>A0A0G0JFR2_9BACT</name>
<gene>
    <name evidence="2" type="ORF">US42_C0017G0012</name>
</gene>